<dbReference type="RefSeq" id="WP_225889287.1">
    <property type="nucleotide sequence ID" value="NZ_CP021983.2"/>
</dbReference>
<evidence type="ECO:0000313" key="1">
    <source>
        <dbReference type="EMBL" id="ASC71258.1"/>
    </source>
</evidence>
<gene>
    <name evidence="1" type="ORF">XM38_022100</name>
</gene>
<dbReference type="KEGG" id="hhg:XM38_022100"/>
<reference evidence="1 2" key="1">
    <citation type="journal article" date="2016" name="Biochim. Biophys. Acta">
        <title>Characterization of red-shifted phycobilisomes isolated from the chlorophyll f-containing cyanobacterium Halomicronema hongdechloris.</title>
        <authorList>
            <person name="Li Y."/>
            <person name="Lin Y."/>
            <person name="Garvey C.J."/>
            <person name="Birch D."/>
            <person name="Corkery R.W."/>
            <person name="Loughlin P.C."/>
            <person name="Scheer H."/>
            <person name="Willows R.D."/>
            <person name="Chen M."/>
        </authorList>
    </citation>
    <scope>NUCLEOTIDE SEQUENCE [LARGE SCALE GENOMIC DNA]</scope>
    <source>
        <strain evidence="1 2">C2206</strain>
    </source>
</reference>
<dbReference type="EMBL" id="CP021983">
    <property type="protein sequence ID" value="ASC71258.1"/>
    <property type="molecule type" value="Genomic_DNA"/>
</dbReference>
<protein>
    <submittedName>
        <fullName evidence="1">Uncharacterized protein</fullName>
    </submittedName>
</protein>
<evidence type="ECO:0000313" key="2">
    <source>
        <dbReference type="Proteomes" id="UP000191901"/>
    </source>
</evidence>
<sequence length="200" mass="22982">MHKEIDWGQYQMKKYDLDFLPEEARFVGRERLGHILFLIALFESIKIHEIITNISDILLKIIQDEVESEIKSGFYLNEDSALKLIDAVVRAWGSTSKKLNWLKSLSHSNDSCIPYCAILVFSKHWTNTPEILGWLKEIAVNVNSNPVSRIISITEIGNKYKGTSINQFSLANGVSFETVKVTQRESETFHRKKLPILTKK</sequence>
<keyword evidence="2" id="KW-1185">Reference proteome</keyword>
<accession>A0A1Z3HLU0</accession>
<organism evidence="1 2">
    <name type="scientific">Halomicronema hongdechloris C2206</name>
    <dbReference type="NCBI Taxonomy" id="1641165"/>
    <lineage>
        <taxon>Bacteria</taxon>
        <taxon>Bacillati</taxon>
        <taxon>Cyanobacteriota</taxon>
        <taxon>Cyanophyceae</taxon>
        <taxon>Nodosilineales</taxon>
        <taxon>Nodosilineaceae</taxon>
        <taxon>Halomicronema</taxon>
    </lineage>
</organism>
<dbReference type="AlphaFoldDB" id="A0A1Z3HLU0"/>
<proteinExistence type="predicted"/>
<name>A0A1Z3HLU0_9CYAN</name>
<dbReference type="Proteomes" id="UP000191901">
    <property type="component" value="Chromosome"/>
</dbReference>